<evidence type="ECO:0000313" key="1">
    <source>
        <dbReference type="EMBL" id="CAF9935558.1"/>
    </source>
</evidence>
<accession>A0A8H3IWH9</accession>
<protein>
    <submittedName>
        <fullName evidence="1">Uncharacterized protein</fullName>
    </submittedName>
</protein>
<keyword evidence="2" id="KW-1185">Reference proteome</keyword>
<dbReference type="EMBL" id="CAJPDR010000411">
    <property type="protein sequence ID" value="CAF9935558.1"/>
    <property type="molecule type" value="Genomic_DNA"/>
</dbReference>
<evidence type="ECO:0000313" key="2">
    <source>
        <dbReference type="Proteomes" id="UP000664203"/>
    </source>
</evidence>
<comment type="caution">
    <text evidence="1">The sequence shown here is derived from an EMBL/GenBank/DDBJ whole genome shotgun (WGS) entry which is preliminary data.</text>
</comment>
<sequence length="350" mass="40079">MAYQLFSQAFIIIRQDEYGRPVEIIPYNTNEAINVAVSISICRGMLRDPMVKTAFKKLAENFDPESSEAWYNKLPKSEVVRMFIYEILERFPLVFVDYSLKNPDFRACHYRRAWDRGYGFDTHEQAIVINGPRVRDMCIAGESAERTEDPRSDERKRFRVFLFIFAKSILHELGHMFVTFLGRGSTGTPLGMNVQLVDRPQSTEGEAGRYLENLVFGGFVSVLRNPAEGDNQEGTREILQETIDEFVKYQFSFPIERFGAPIPDSMISLGQGLPRPTDYGDPIRTHETQQLLSAHKAGPFRWDKEVDNLLARIPQPRTLSEHEKSVMRRVPFGSSVLVDDSSEPRAQAVK</sequence>
<reference evidence="1" key="1">
    <citation type="submission" date="2021-03" db="EMBL/GenBank/DDBJ databases">
        <authorList>
            <person name="Tagirdzhanova G."/>
        </authorList>
    </citation>
    <scope>NUCLEOTIDE SEQUENCE</scope>
</reference>
<dbReference type="Proteomes" id="UP000664203">
    <property type="component" value="Unassembled WGS sequence"/>
</dbReference>
<organism evidence="1 2">
    <name type="scientific">Alectoria fallacina</name>
    <dbReference type="NCBI Taxonomy" id="1903189"/>
    <lineage>
        <taxon>Eukaryota</taxon>
        <taxon>Fungi</taxon>
        <taxon>Dikarya</taxon>
        <taxon>Ascomycota</taxon>
        <taxon>Pezizomycotina</taxon>
        <taxon>Lecanoromycetes</taxon>
        <taxon>OSLEUM clade</taxon>
        <taxon>Lecanoromycetidae</taxon>
        <taxon>Lecanorales</taxon>
        <taxon>Lecanorineae</taxon>
        <taxon>Parmeliaceae</taxon>
        <taxon>Alectoria</taxon>
    </lineage>
</organism>
<proteinExistence type="predicted"/>
<name>A0A8H3IWH9_9LECA</name>
<dbReference type="OrthoDB" id="5290015at2759"/>
<dbReference type="AlphaFoldDB" id="A0A8H3IWH9"/>
<gene>
    <name evidence="1" type="ORF">ALECFALPRED_006475</name>
</gene>